<name>A0A9Q9EHV3_9PEZI</name>
<sequence length="115" mass="12740">MALNPIQQIQDALAFIPPAEAPDRERETAPWINTLDFFATLLKTATSIFIVVSIYSQLFQACRRHAPQTDWTSLFGLVTVAVVWGLFMGEDVVMAGLAMSLAVFVGLRVEGRGRR</sequence>
<accession>A0A9Q9EHV3</accession>
<evidence type="ECO:0000313" key="2">
    <source>
        <dbReference type="EMBL" id="USW51360.1"/>
    </source>
</evidence>
<dbReference type="AlphaFoldDB" id="A0A9Q9EHV3"/>
<gene>
    <name evidence="2" type="ORF">Slin15195_G046790</name>
</gene>
<organism evidence="2 3">
    <name type="scientific">Septoria linicola</name>
    <dbReference type="NCBI Taxonomy" id="215465"/>
    <lineage>
        <taxon>Eukaryota</taxon>
        <taxon>Fungi</taxon>
        <taxon>Dikarya</taxon>
        <taxon>Ascomycota</taxon>
        <taxon>Pezizomycotina</taxon>
        <taxon>Dothideomycetes</taxon>
        <taxon>Dothideomycetidae</taxon>
        <taxon>Mycosphaerellales</taxon>
        <taxon>Mycosphaerellaceae</taxon>
        <taxon>Septoria</taxon>
    </lineage>
</organism>
<protein>
    <submittedName>
        <fullName evidence="2">Uncharacterized protein</fullName>
    </submittedName>
</protein>
<feature type="transmembrane region" description="Helical" evidence="1">
    <location>
        <begin position="71"/>
        <end position="87"/>
    </location>
</feature>
<proteinExistence type="predicted"/>
<feature type="transmembrane region" description="Helical" evidence="1">
    <location>
        <begin position="37"/>
        <end position="59"/>
    </location>
</feature>
<reference evidence="2" key="1">
    <citation type="submission" date="2022-06" db="EMBL/GenBank/DDBJ databases">
        <title>Complete genome sequences of two strains of the flax pathogen Septoria linicola.</title>
        <authorList>
            <person name="Lapalu N."/>
            <person name="Simon A."/>
            <person name="Demenou B."/>
            <person name="Paumier D."/>
            <person name="Guillot M.-P."/>
            <person name="Gout L."/>
            <person name="Valade R."/>
        </authorList>
    </citation>
    <scope>NUCLEOTIDE SEQUENCE</scope>
    <source>
        <strain evidence="2">SE15195</strain>
    </source>
</reference>
<keyword evidence="1" id="KW-0472">Membrane</keyword>
<evidence type="ECO:0000256" key="1">
    <source>
        <dbReference type="SAM" id="Phobius"/>
    </source>
</evidence>
<feature type="transmembrane region" description="Helical" evidence="1">
    <location>
        <begin position="93"/>
        <end position="109"/>
    </location>
</feature>
<keyword evidence="1" id="KW-1133">Transmembrane helix</keyword>
<evidence type="ECO:0000313" key="3">
    <source>
        <dbReference type="Proteomes" id="UP001056384"/>
    </source>
</evidence>
<dbReference type="Proteomes" id="UP001056384">
    <property type="component" value="Chromosome 3"/>
</dbReference>
<keyword evidence="1" id="KW-0812">Transmembrane</keyword>
<keyword evidence="3" id="KW-1185">Reference proteome</keyword>
<dbReference type="EMBL" id="CP099420">
    <property type="protein sequence ID" value="USW51360.1"/>
    <property type="molecule type" value="Genomic_DNA"/>
</dbReference>